<dbReference type="KEGG" id="cik:H0194_04505"/>
<dbReference type="Proteomes" id="UP000515743">
    <property type="component" value="Chromosome"/>
</dbReference>
<gene>
    <name evidence="1" type="ORF">H0194_04505</name>
</gene>
<dbReference type="CDD" id="cd19958">
    <property type="entry name" value="pyocin_knob"/>
    <property type="match status" value="2"/>
</dbReference>
<dbReference type="RefSeq" id="WP_185176619.1">
    <property type="nucleotide sequence ID" value="NZ_CP059404.1"/>
</dbReference>
<name>A0A7G7CRN0_9CORY</name>
<sequence>MAESDYPVLKELETKLKLQWVDVDDVMATQRAIIQVDPAGANLELPRGRRGPKGDPGPAISFQGIITPDSELPSGLNPSNAGQAWINTSTKDLIIWNGDRWFRINDFAGVDADLQQISQWFAQIAADSRLAQEAAARAEFAAEETIQQVTGDFATRNYVDAAAENIKWVKRNLATGEDLNTVVTPGLYAARDYSTALSILNRPDVSNAVDRSAVEVIESDGVAVQQTWYPMGLASKTDMPVMRRRRDNGGNWTAWERINAFTPAKETYIMQSISAAKWEKRALVQDENLDDITKAGVYYAPSYTVANSLVNNPVQLSRSAIDRAKIEVAVTGRNISQIWSTIPAATKAAETVERHRDSTGAWSEWAAYGGSGSRDEDEPATSFETLGLASHGMEGEYVGTRSLLQALSGEESPVWAWWAPAPTSELEMPTHDGSGQTCHPSVLYFPDTWGGWKYWMAHTPYPNFNENHEDPNIAVSDDGINWQVPNGVANPLDDGQGRPNYHNSDTHLAMWGDTMVLTWRTVDRPNGGQNIIYARTSKNGVSWTPKVEVLKVPLGTNESTFVSQSLVKMPTGWRLYGIRSNYAPNRLGYYETSVETLPKTSDWGAAKDCDLGAIPAGRDPWHSEVQRLSADDWAAIISDGKRGSTGVDGDIFLARSTDGVTWDVSPMPLTPRNNGVINSLYKTGFVVSGTGTDRTLDLWVSGYRTDKRTWAIYRTLAEYRGAR</sequence>
<dbReference type="SUPFAM" id="SSF75005">
    <property type="entry name" value="Arabinanase/levansucrase/invertase"/>
    <property type="match status" value="1"/>
</dbReference>
<accession>A0A7G7CRN0</accession>
<dbReference type="Gene3D" id="2.115.10.20">
    <property type="entry name" value="Glycosyl hydrolase domain, family 43"/>
    <property type="match status" value="1"/>
</dbReference>
<proteinExistence type="predicted"/>
<organism evidence="1 2">
    <name type="scientific">Corynebacterium incognita</name>
    <dbReference type="NCBI Taxonomy" id="2754725"/>
    <lineage>
        <taxon>Bacteria</taxon>
        <taxon>Bacillati</taxon>
        <taxon>Actinomycetota</taxon>
        <taxon>Actinomycetes</taxon>
        <taxon>Mycobacteriales</taxon>
        <taxon>Corynebacteriaceae</taxon>
        <taxon>Corynebacterium</taxon>
    </lineage>
</organism>
<dbReference type="AlphaFoldDB" id="A0A7G7CRN0"/>
<evidence type="ECO:0000313" key="2">
    <source>
        <dbReference type="Proteomes" id="UP000515743"/>
    </source>
</evidence>
<reference evidence="1 2" key="1">
    <citation type="submission" date="2020-07" db="EMBL/GenBank/DDBJ databases">
        <title>Complete genome and description of Corynebacterium incognita strain Marseille-Q3630 sp. nov.</title>
        <authorList>
            <person name="Boxberger M."/>
        </authorList>
    </citation>
    <scope>NUCLEOTIDE SEQUENCE [LARGE SCALE GENOMIC DNA]</scope>
    <source>
        <strain evidence="1 2">Marseille-Q3630</strain>
    </source>
</reference>
<dbReference type="InterPro" id="IPR023296">
    <property type="entry name" value="Glyco_hydro_beta-prop_sf"/>
</dbReference>
<keyword evidence="2" id="KW-1185">Reference proteome</keyword>
<dbReference type="EMBL" id="CP059404">
    <property type="protein sequence ID" value="QNE90246.1"/>
    <property type="molecule type" value="Genomic_DNA"/>
</dbReference>
<evidence type="ECO:0000313" key="1">
    <source>
        <dbReference type="EMBL" id="QNE90246.1"/>
    </source>
</evidence>
<protein>
    <submittedName>
        <fullName evidence="1">Uncharacterized protein</fullName>
    </submittedName>
</protein>